<feature type="domain" description="O-methyltransferase C-terminal" evidence="5">
    <location>
        <begin position="108"/>
        <end position="321"/>
    </location>
</feature>
<dbReference type="Pfam" id="PF00891">
    <property type="entry name" value="Methyltransf_2"/>
    <property type="match status" value="1"/>
</dbReference>
<dbReference type="SUPFAM" id="SSF53335">
    <property type="entry name" value="S-adenosyl-L-methionine-dependent methyltransferases"/>
    <property type="match status" value="1"/>
</dbReference>
<evidence type="ECO:0000256" key="3">
    <source>
        <dbReference type="ARBA" id="ARBA00022691"/>
    </source>
</evidence>
<evidence type="ECO:0000256" key="2">
    <source>
        <dbReference type="ARBA" id="ARBA00022679"/>
    </source>
</evidence>
<evidence type="ECO:0000256" key="4">
    <source>
        <dbReference type="PIRSR" id="PIRSR005739-1"/>
    </source>
</evidence>
<dbReference type="InterPro" id="IPR012967">
    <property type="entry name" value="COMT_dimerisation"/>
</dbReference>
<keyword evidence="3" id="KW-0949">S-adenosyl-L-methionine</keyword>
<dbReference type="EMBL" id="FMCR01000001">
    <property type="protein sequence ID" value="SCE71783.1"/>
    <property type="molecule type" value="Genomic_DNA"/>
</dbReference>
<dbReference type="STRING" id="285676.GA0070561_1093"/>
<dbReference type="InterPro" id="IPR036390">
    <property type="entry name" value="WH_DNA-bd_sf"/>
</dbReference>
<dbReference type="PIRSF" id="PIRSF005739">
    <property type="entry name" value="O-mtase"/>
    <property type="match status" value="1"/>
</dbReference>
<evidence type="ECO:0000313" key="7">
    <source>
        <dbReference type="EMBL" id="SCE71783.1"/>
    </source>
</evidence>
<dbReference type="Proteomes" id="UP000198864">
    <property type="component" value="Unassembled WGS sequence"/>
</dbReference>
<dbReference type="RefSeq" id="WP_091394959.1">
    <property type="nucleotide sequence ID" value="NZ_FMCR01000001.1"/>
</dbReference>
<reference evidence="7 8" key="1">
    <citation type="submission" date="2016-06" db="EMBL/GenBank/DDBJ databases">
        <authorList>
            <person name="Kjaerup R.B."/>
            <person name="Dalgaard T.S."/>
            <person name="Juul-Madsen H.R."/>
        </authorList>
    </citation>
    <scope>NUCLEOTIDE SEQUENCE [LARGE SCALE GENOMIC DNA]</scope>
    <source>
        <strain evidence="7 8">DSM 44871</strain>
    </source>
</reference>
<organism evidence="7 8">
    <name type="scientific">Micromonospora saelicesensis</name>
    <dbReference type="NCBI Taxonomy" id="285676"/>
    <lineage>
        <taxon>Bacteria</taxon>
        <taxon>Bacillati</taxon>
        <taxon>Actinomycetota</taxon>
        <taxon>Actinomycetes</taxon>
        <taxon>Micromonosporales</taxon>
        <taxon>Micromonosporaceae</taxon>
        <taxon>Micromonospora</taxon>
    </lineage>
</organism>
<dbReference type="PANTHER" id="PTHR43712:SF2">
    <property type="entry name" value="O-METHYLTRANSFERASE CICE"/>
    <property type="match status" value="1"/>
</dbReference>
<name>A0A1C4UJA4_9ACTN</name>
<proteinExistence type="predicted"/>
<dbReference type="Gene3D" id="3.40.50.150">
    <property type="entry name" value="Vaccinia Virus protein VP39"/>
    <property type="match status" value="1"/>
</dbReference>
<dbReference type="Gene3D" id="1.10.287.1350">
    <property type="match status" value="1"/>
</dbReference>
<gene>
    <name evidence="7" type="ORF">GA0070561_1093</name>
</gene>
<keyword evidence="1 7" id="KW-0489">Methyltransferase</keyword>
<dbReference type="Gene3D" id="1.10.10.10">
    <property type="entry name" value="Winged helix-like DNA-binding domain superfamily/Winged helix DNA-binding domain"/>
    <property type="match status" value="1"/>
</dbReference>
<accession>A0A1C4UJA4</accession>
<dbReference type="InterPro" id="IPR029063">
    <property type="entry name" value="SAM-dependent_MTases_sf"/>
</dbReference>
<feature type="domain" description="O-methyltransferase dimerisation" evidence="6">
    <location>
        <begin position="15"/>
        <end position="83"/>
    </location>
</feature>
<evidence type="ECO:0000256" key="1">
    <source>
        <dbReference type="ARBA" id="ARBA00022603"/>
    </source>
</evidence>
<dbReference type="PANTHER" id="PTHR43712">
    <property type="entry name" value="PUTATIVE (AFU_ORTHOLOGUE AFUA_4G14580)-RELATED"/>
    <property type="match status" value="1"/>
</dbReference>
<dbReference type="Pfam" id="PF08100">
    <property type="entry name" value="Dimerisation"/>
    <property type="match status" value="1"/>
</dbReference>
<dbReference type="GO" id="GO:0008171">
    <property type="term" value="F:O-methyltransferase activity"/>
    <property type="evidence" value="ECO:0007669"/>
    <property type="project" value="InterPro"/>
</dbReference>
<dbReference type="InterPro" id="IPR001077">
    <property type="entry name" value="COMT_C"/>
</dbReference>
<dbReference type="AlphaFoldDB" id="A0A1C4UJA4"/>
<dbReference type="GO" id="GO:0032259">
    <property type="term" value="P:methylation"/>
    <property type="evidence" value="ECO:0007669"/>
    <property type="project" value="UniProtKB-KW"/>
</dbReference>
<evidence type="ECO:0000259" key="5">
    <source>
        <dbReference type="Pfam" id="PF00891"/>
    </source>
</evidence>
<dbReference type="SUPFAM" id="SSF46785">
    <property type="entry name" value="Winged helix' DNA-binding domain"/>
    <property type="match status" value="1"/>
</dbReference>
<evidence type="ECO:0000313" key="8">
    <source>
        <dbReference type="Proteomes" id="UP000198864"/>
    </source>
</evidence>
<evidence type="ECO:0000259" key="6">
    <source>
        <dbReference type="Pfam" id="PF08100"/>
    </source>
</evidence>
<dbReference type="InterPro" id="IPR036388">
    <property type="entry name" value="WH-like_DNA-bd_sf"/>
</dbReference>
<dbReference type="CDD" id="cd02440">
    <property type="entry name" value="AdoMet_MTases"/>
    <property type="match status" value="1"/>
</dbReference>
<keyword evidence="2 7" id="KW-0808">Transferase</keyword>
<dbReference type="PROSITE" id="PS51683">
    <property type="entry name" value="SAM_OMT_II"/>
    <property type="match status" value="1"/>
</dbReference>
<feature type="active site" description="Proton acceptor" evidence="4">
    <location>
        <position position="243"/>
    </location>
</feature>
<dbReference type="InterPro" id="IPR016461">
    <property type="entry name" value="COMT-like"/>
</dbReference>
<protein>
    <submittedName>
        <fullName evidence="7">O-methyltransferase</fullName>
    </submittedName>
</protein>
<sequence length="341" mass="36907">MTENRVNLYSLTDTITPWAVRAAATLGLADLIAAGTTTLDELAAATKANPDALHRLLRYLAVRGVFKETEPRVYALTEAAEFLKTDHPAAQRPWLDVDSMAGRIEGTFSSLTHSIRTGDAAYPVRYGIEFWDDLSTNPDRATSFGALMATHASYFDQVVQGYDWSTVNHVVDVGGGTGALLTEILKAQPHLRGTVVDLPGVVEQGRARFEAAGIADRAEVVSGSIFDPLPAGADVYILSNVLHDWNDSAAEKILQRAADAIGTTGKVLIVQILVKDENDNFPDDPARLMFITQMDLRLLSLMAGKARTWREYAELGEKAGLQVAGSTVIPTGQTLLSLRRG</sequence>
<dbReference type="GO" id="GO:0046983">
    <property type="term" value="F:protein dimerization activity"/>
    <property type="evidence" value="ECO:0007669"/>
    <property type="project" value="InterPro"/>
</dbReference>